<dbReference type="EMBL" id="JAPDRN010000235">
    <property type="protein sequence ID" value="KAJ9610960.1"/>
    <property type="molecule type" value="Genomic_DNA"/>
</dbReference>
<comment type="caution">
    <text evidence="1">The sequence shown here is derived from an EMBL/GenBank/DDBJ whole genome shotgun (WGS) entry which is preliminary data.</text>
</comment>
<accession>A0AA38XCJ7</accession>
<gene>
    <name evidence="1" type="ORF">H2204_015322</name>
</gene>
<name>A0AA38XCJ7_9EURO</name>
<sequence>MPPLVVVWVWPTSVREVEKFLTATGNHIGRSILTALSALVILHVVPLHVRAVGTDLSVPKPSEPASREDQKALWKKVEQLSFAAVAGAESVKRAAALEQDRLPDGEVSGLAIGDRLTGTNVALQLDPAGKLEELSFDLRGGCISTRTLLSQYPNLLVLQVPHDPQANSLVGTTIGGALATFTMASGPGPCALSVTVQTVEMAKAQLLLR</sequence>
<evidence type="ECO:0000313" key="1">
    <source>
        <dbReference type="EMBL" id="KAJ9610960.1"/>
    </source>
</evidence>
<protein>
    <submittedName>
        <fullName evidence="1">Uncharacterized protein</fullName>
    </submittedName>
</protein>
<proteinExistence type="predicted"/>
<organism evidence="1">
    <name type="scientific">Knufia peltigerae</name>
    <dbReference type="NCBI Taxonomy" id="1002370"/>
    <lineage>
        <taxon>Eukaryota</taxon>
        <taxon>Fungi</taxon>
        <taxon>Dikarya</taxon>
        <taxon>Ascomycota</taxon>
        <taxon>Pezizomycotina</taxon>
        <taxon>Eurotiomycetes</taxon>
        <taxon>Chaetothyriomycetidae</taxon>
        <taxon>Chaetothyriales</taxon>
        <taxon>Trichomeriaceae</taxon>
        <taxon>Knufia</taxon>
    </lineage>
</organism>
<reference evidence="1" key="1">
    <citation type="submission" date="2022-10" db="EMBL/GenBank/DDBJ databases">
        <title>Culturing micro-colonial fungi from biological soil crusts in the Mojave desert and describing Neophaeococcomyces mojavensis, and introducing the new genera and species Taxawa tesnikishii.</title>
        <authorList>
            <person name="Kurbessoian T."/>
            <person name="Stajich J.E."/>
        </authorList>
    </citation>
    <scope>NUCLEOTIDE SEQUENCE</scope>
    <source>
        <strain evidence="1">TK_35</strain>
    </source>
</reference>
<dbReference type="AlphaFoldDB" id="A0AA38XCJ7"/>